<feature type="compositionally biased region" description="Acidic residues" evidence="1">
    <location>
        <begin position="152"/>
        <end position="172"/>
    </location>
</feature>
<evidence type="ECO:0000313" key="3">
    <source>
        <dbReference type="Proteomes" id="UP000054279"/>
    </source>
</evidence>
<keyword evidence="3" id="KW-1185">Reference proteome</keyword>
<proteinExistence type="predicted"/>
<feature type="region of interest" description="Disordered" evidence="1">
    <location>
        <begin position="144"/>
        <end position="172"/>
    </location>
</feature>
<reference evidence="2 3" key="1">
    <citation type="submission" date="2014-06" db="EMBL/GenBank/DDBJ databases">
        <title>Evolutionary Origins and Diversification of the Mycorrhizal Mutualists.</title>
        <authorList>
            <consortium name="DOE Joint Genome Institute"/>
            <consortium name="Mycorrhizal Genomics Consortium"/>
            <person name="Kohler A."/>
            <person name="Kuo A."/>
            <person name="Nagy L.G."/>
            <person name="Floudas D."/>
            <person name="Copeland A."/>
            <person name="Barry K.W."/>
            <person name="Cichocki N."/>
            <person name="Veneault-Fourrey C."/>
            <person name="LaButti K."/>
            <person name="Lindquist E.A."/>
            <person name="Lipzen A."/>
            <person name="Lundell T."/>
            <person name="Morin E."/>
            <person name="Murat C."/>
            <person name="Riley R."/>
            <person name="Ohm R."/>
            <person name="Sun H."/>
            <person name="Tunlid A."/>
            <person name="Henrissat B."/>
            <person name="Grigoriev I.V."/>
            <person name="Hibbett D.S."/>
            <person name="Martin F."/>
        </authorList>
    </citation>
    <scope>NUCLEOTIDE SEQUENCE [LARGE SCALE GENOMIC DNA]</scope>
    <source>
        <strain evidence="2 3">SS14</strain>
    </source>
</reference>
<evidence type="ECO:0000256" key="1">
    <source>
        <dbReference type="SAM" id="MobiDB-lite"/>
    </source>
</evidence>
<name>A0A0C9UB23_SPHS4</name>
<protein>
    <submittedName>
        <fullName evidence="2">Uncharacterized protein</fullName>
    </submittedName>
</protein>
<organism evidence="2 3">
    <name type="scientific">Sphaerobolus stellatus (strain SS14)</name>
    <dbReference type="NCBI Taxonomy" id="990650"/>
    <lineage>
        <taxon>Eukaryota</taxon>
        <taxon>Fungi</taxon>
        <taxon>Dikarya</taxon>
        <taxon>Basidiomycota</taxon>
        <taxon>Agaricomycotina</taxon>
        <taxon>Agaricomycetes</taxon>
        <taxon>Phallomycetidae</taxon>
        <taxon>Geastrales</taxon>
        <taxon>Sphaerobolaceae</taxon>
        <taxon>Sphaerobolus</taxon>
    </lineage>
</organism>
<accession>A0A0C9UB23</accession>
<gene>
    <name evidence="2" type="ORF">M422DRAFT_266510</name>
</gene>
<dbReference type="HOGENOM" id="CLU_1556244_0_0_1"/>
<evidence type="ECO:0000313" key="2">
    <source>
        <dbReference type="EMBL" id="KIJ31759.1"/>
    </source>
</evidence>
<dbReference type="AlphaFoldDB" id="A0A0C9UB23"/>
<sequence>MSQHQLNARLKVRLNRTSEFIQETFMPENRIFIRKQARIIDSLGLEQQHHEEQAEYQAQMVQEKREKDLIREAKKQAAQRLLDSLKVILSIAELESSQLTVAELDKQYNWHRRRNPSLPPKSHFPTKKEKIEALKDAIIDNLSNSDIQMDGEAAEEEELADEEAEDLDIEDL</sequence>
<dbReference type="EMBL" id="KN837237">
    <property type="protein sequence ID" value="KIJ31759.1"/>
    <property type="molecule type" value="Genomic_DNA"/>
</dbReference>
<dbReference type="Proteomes" id="UP000054279">
    <property type="component" value="Unassembled WGS sequence"/>
</dbReference>